<sequence length="185" mass="19308">MLECLAEGHVEATLLGMVDCGPPRALEAALLDLRACSRAWREQARPRLLRQSAEQLGCADADARLAALALLTAAADSAGGWEGGLPQAVGVAATAVACRVRGMLRDDDPDVRRAALRCVLRVCAPWGDEAPAAAARCLGDPHWPVRWAAVGAVAHVGASAPDGGAKAAGLLAARLRDREWPVRRA</sequence>
<reference evidence="1" key="1">
    <citation type="submission" date="2023-10" db="EMBL/GenBank/DDBJ databases">
        <authorList>
            <person name="Chen Y."/>
            <person name="Shah S."/>
            <person name="Dougan E. K."/>
            <person name="Thang M."/>
            <person name="Chan C."/>
        </authorList>
    </citation>
    <scope>NUCLEOTIDE SEQUENCE [LARGE SCALE GENOMIC DNA]</scope>
</reference>
<dbReference type="SUPFAM" id="SSF48371">
    <property type="entry name" value="ARM repeat"/>
    <property type="match status" value="1"/>
</dbReference>
<dbReference type="InterPro" id="IPR016024">
    <property type="entry name" value="ARM-type_fold"/>
</dbReference>
<name>A0ABN9XAT2_9DINO</name>
<evidence type="ECO:0008006" key="3">
    <source>
        <dbReference type="Google" id="ProtNLM"/>
    </source>
</evidence>
<organism evidence="1 2">
    <name type="scientific">Prorocentrum cordatum</name>
    <dbReference type="NCBI Taxonomy" id="2364126"/>
    <lineage>
        <taxon>Eukaryota</taxon>
        <taxon>Sar</taxon>
        <taxon>Alveolata</taxon>
        <taxon>Dinophyceae</taxon>
        <taxon>Prorocentrales</taxon>
        <taxon>Prorocentraceae</taxon>
        <taxon>Prorocentrum</taxon>
    </lineage>
</organism>
<dbReference type="Proteomes" id="UP001189429">
    <property type="component" value="Unassembled WGS sequence"/>
</dbReference>
<dbReference type="InterPro" id="IPR011989">
    <property type="entry name" value="ARM-like"/>
</dbReference>
<comment type="caution">
    <text evidence="1">The sequence shown here is derived from an EMBL/GenBank/DDBJ whole genome shotgun (WGS) entry which is preliminary data.</text>
</comment>
<keyword evidence="2" id="KW-1185">Reference proteome</keyword>
<dbReference type="EMBL" id="CAUYUJ010020007">
    <property type="protein sequence ID" value="CAK0895224.1"/>
    <property type="molecule type" value="Genomic_DNA"/>
</dbReference>
<dbReference type="Pfam" id="PF13646">
    <property type="entry name" value="HEAT_2"/>
    <property type="match status" value="1"/>
</dbReference>
<evidence type="ECO:0000313" key="1">
    <source>
        <dbReference type="EMBL" id="CAK0895224.1"/>
    </source>
</evidence>
<evidence type="ECO:0000313" key="2">
    <source>
        <dbReference type="Proteomes" id="UP001189429"/>
    </source>
</evidence>
<gene>
    <name evidence="1" type="ORF">PCOR1329_LOCUS74033</name>
</gene>
<accession>A0ABN9XAT2</accession>
<feature type="non-terminal residue" evidence="1">
    <location>
        <position position="185"/>
    </location>
</feature>
<protein>
    <recommendedName>
        <fullName evidence="3">HEAT repeat-containing protein 1</fullName>
    </recommendedName>
</protein>
<proteinExistence type="predicted"/>
<dbReference type="Gene3D" id="1.25.10.10">
    <property type="entry name" value="Leucine-rich Repeat Variant"/>
    <property type="match status" value="1"/>
</dbReference>